<dbReference type="eggNOG" id="COG2984">
    <property type="taxonomic scope" value="Bacteria"/>
</dbReference>
<keyword evidence="3" id="KW-1185">Reference proteome</keyword>
<reference evidence="2 3" key="1">
    <citation type="journal article" date="2011" name="J. Bacteriol.">
        <title>Genome sequence of the mercury-methylating and pleomorphic Desulfovibrio africanus Strain Walvis Bay.</title>
        <authorList>
            <person name="Brown S.D."/>
            <person name="Wall J.D."/>
            <person name="Kucken A.M."/>
            <person name="Gilmour C.C."/>
            <person name="Podar M."/>
            <person name="Brandt C.C."/>
            <person name="Teshima H."/>
            <person name="Detter J.C."/>
            <person name="Han C.S."/>
            <person name="Land M.L."/>
            <person name="Lucas S."/>
            <person name="Han J."/>
            <person name="Pennacchio L."/>
            <person name="Nolan M."/>
            <person name="Pitluck S."/>
            <person name="Woyke T."/>
            <person name="Goodwin L."/>
            <person name="Palumbo A.V."/>
            <person name="Elias D.A."/>
        </authorList>
    </citation>
    <scope>NUCLEOTIDE SEQUENCE [LARGE SCALE GENOMIC DNA]</scope>
    <source>
        <strain evidence="2 3">Walvis Bay</strain>
    </source>
</reference>
<dbReference type="AlphaFoldDB" id="F3Z423"/>
<dbReference type="Gene3D" id="3.40.50.2300">
    <property type="match status" value="2"/>
</dbReference>
<dbReference type="Proteomes" id="UP000007844">
    <property type="component" value="Chromosome"/>
</dbReference>
<protein>
    <submittedName>
        <fullName evidence="2">ABC transporter substrate binding protein</fullName>
    </submittedName>
</protein>
<keyword evidence="1" id="KW-0732">Signal</keyword>
<evidence type="ECO:0000313" key="3">
    <source>
        <dbReference type="Proteomes" id="UP000007844"/>
    </source>
</evidence>
<dbReference type="PANTHER" id="PTHR35271:SF1">
    <property type="entry name" value="ABC TRANSPORTER, SUBSTRATE-BINDING LIPOPROTEIN"/>
    <property type="match status" value="1"/>
</dbReference>
<evidence type="ECO:0000256" key="1">
    <source>
        <dbReference type="SAM" id="SignalP"/>
    </source>
</evidence>
<organism evidence="2 3">
    <name type="scientific">Desulfocurvibacter africanus subsp. africanus str. Walvis Bay</name>
    <dbReference type="NCBI Taxonomy" id="690850"/>
    <lineage>
        <taxon>Bacteria</taxon>
        <taxon>Pseudomonadati</taxon>
        <taxon>Thermodesulfobacteriota</taxon>
        <taxon>Desulfovibrionia</taxon>
        <taxon>Desulfovibrionales</taxon>
        <taxon>Desulfovibrionaceae</taxon>
        <taxon>Desulfocurvibacter</taxon>
    </lineage>
</organism>
<dbReference type="SUPFAM" id="SSF53822">
    <property type="entry name" value="Periplasmic binding protein-like I"/>
    <property type="match status" value="1"/>
</dbReference>
<evidence type="ECO:0000313" key="2">
    <source>
        <dbReference type="EMBL" id="EGJ50475.1"/>
    </source>
</evidence>
<dbReference type="InterPro" id="IPR007487">
    <property type="entry name" value="ABC_transpt-TYRBP-like"/>
</dbReference>
<gene>
    <name evidence="2" type="ORF">Desaf_2146</name>
</gene>
<dbReference type="EMBL" id="CP003221">
    <property type="protein sequence ID" value="EGJ50475.1"/>
    <property type="molecule type" value="Genomic_DNA"/>
</dbReference>
<feature type="chain" id="PRO_5003303426" evidence="1">
    <location>
        <begin position="24"/>
        <end position="322"/>
    </location>
</feature>
<dbReference type="HOGENOM" id="CLU_058196_0_0_7"/>
<dbReference type="Pfam" id="PF04392">
    <property type="entry name" value="ABC_sub_bind"/>
    <property type="match status" value="1"/>
</dbReference>
<proteinExistence type="predicted"/>
<dbReference type="RefSeq" id="WP_014260216.1">
    <property type="nucleotide sequence ID" value="NC_016629.1"/>
</dbReference>
<accession>F3Z423</accession>
<dbReference type="KEGG" id="daf:Desaf_2146"/>
<name>F3Z423_DESAF</name>
<dbReference type="STRING" id="690850.Desaf_2146"/>
<sequence length="322" mass="33890" precursor="true">MKRFIALTLLPVLGLLSAAPAMAQNQAKQTYTVSVTQIVEHPSLDAVRQGFMDEFKVLGLEAKYNVHSAQGNIATANQIASQMLGEEPDVVLAIATPTAQAAAQKIKNIPILITAVTDPVGAGLVKSLQAPGANITGMTDRSPVDRQLALIKEFVPGAKRLGIIYNAGEANSVTTFGQVKAEAAKLGWTVMPATVANSAGVTQAAKSLVGKTDAIYVGTDNTVITALEAIIKVCQQNKLPLFSADNDSVKRGAVAALAVDYYRMGKQTAHMAKRILVDGATPATMPVEDLQELELYVNMGAAKAMGVNVPQAVLTRADKIIE</sequence>
<dbReference type="CDD" id="cd06325">
    <property type="entry name" value="PBP1_ABC_unchar_transporter"/>
    <property type="match status" value="1"/>
</dbReference>
<dbReference type="PANTHER" id="PTHR35271">
    <property type="entry name" value="ABC TRANSPORTER, SUBSTRATE-BINDING LIPOPROTEIN-RELATED"/>
    <property type="match status" value="1"/>
</dbReference>
<feature type="signal peptide" evidence="1">
    <location>
        <begin position="1"/>
        <end position="23"/>
    </location>
</feature>
<dbReference type="InterPro" id="IPR028082">
    <property type="entry name" value="Peripla_BP_I"/>
</dbReference>